<dbReference type="InterPro" id="IPR003591">
    <property type="entry name" value="Leu-rich_rpt_typical-subtyp"/>
</dbReference>
<dbReference type="AlphaFoldDB" id="A0A9D4YSR9"/>
<dbReference type="SMART" id="SM00365">
    <property type="entry name" value="LRR_SD22"/>
    <property type="match status" value="3"/>
</dbReference>
<keyword evidence="3" id="KW-0677">Repeat</keyword>
<evidence type="ECO:0000256" key="3">
    <source>
        <dbReference type="ARBA" id="ARBA00022737"/>
    </source>
</evidence>
<accession>A0A9D4YSR9</accession>
<dbReference type="EMBL" id="SIDB01000013">
    <property type="protein sequence ID" value="KAI3424374.1"/>
    <property type="molecule type" value="Genomic_DNA"/>
</dbReference>
<dbReference type="PANTHER" id="PTHR48057">
    <property type="entry name" value="LEUCINE-RICH REPEAT SERINE/THREONINE-PROTEIN KINASE 1"/>
    <property type="match status" value="1"/>
</dbReference>
<evidence type="ECO:0000313" key="4">
    <source>
        <dbReference type="EMBL" id="KAI3424374.1"/>
    </source>
</evidence>
<dbReference type="PROSITE" id="PS51450">
    <property type="entry name" value="LRR"/>
    <property type="match status" value="1"/>
</dbReference>
<dbReference type="Proteomes" id="UP001055712">
    <property type="component" value="Unassembled WGS sequence"/>
</dbReference>
<evidence type="ECO:0000256" key="2">
    <source>
        <dbReference type="ARBA" id="ARBA00022614"/>
    </source>
</evidence>
<dbReference type="InterPro" id="IPR052595">
    <property type="entry name" value="LRRC69/RLP"/>
</dbReference>
<evidence type="ECO:0000256" key="1">
    <source>
        <dbReference type="ARBA" id="ARBA00004430"/>
    </source>
</evidence>
<gene>
    <name evidence="4" type="ORF">D9Q98_009927</name>
</gene>
<dbReference type="Pfam" id="PF13855">
    <property type="entry name" value="LRR_8"/>
    <property type="match status" value="1"/>
</dbReference>
<dbReference type="InterPro" id="IPR001611">
    <property type="entry name" value="Leu-rich_rpt"/>
</dbReference>
<dbReference type="PRINTS" id="PR00019">
    <property type="entry name" value="LEURICHRPT"/>
</dbReference>
<dbReference type="Pfam" id="PF00560">
    <property type="entry name" value="LRR_1"/>
    <property type="match status" value="1"/>
</dbReference>
<keyword evidence="2" id="KW-0433">Leucine-rich repeat</keyword>
<name>A0A9D4YSR9_CHLVU</name>
<dbReference type="OrthoDB" id="2018313at2759"/>
<reference evidence="4" key="2">
    <citation type="submission" date="2020-11" db="EMBL/GenBank/DDBJ databases">
        <authorList>
            <person name="Cecchin M."/>
            <person name="Marcolungo L."/>
            <person name="Rossato M."/>
            <person name="Girolomoni L."/>
            <person name="Cosentino E."/>
            <person name="Cuine S."/>
            <person name="Li-Beisson Y."/>
            <person name="Delledonne M."/>
            <person name="Ballottari M."/>
        </authorList>
    </citation>
    <scope>NUCLEOTIDE SEQUENCE</scope>
    <source>
        <strain evidence="4">211/11P</strain>
        <tissue evidence="4">Whole cell</tissue>
    </source>
</reference>
<protein>
    <submittedName>
        <fullName evidence="4">Uncharacterized protein</fullName>
    </submittedName>
</protein>
<dbReference type="PANTHER" id="PTHR48057:SF7">
    <property type="entry name" value="LEUCINE-RICH REPEAT SERINE_THREONINE-PROTEIN KINASE 1"/>
    <property type="match status" value="1"/>
</dbReference>
<sequence length="558" mass="60607">MASRCLEEERDIPLKLGEGTEQAAAEWATGELALAVLAAPGPPQLAILGHLEQKDKLQLGATCTSLQQASLAWFPEVTVRVALGWINVAALAAWLARHQACLHLDDYTRNCSPSLWNNSLRALPASLVVSLTTSHHSCSKVSTLTALTKLELEGLESLYESISPRHLQPLTRLRQLGLRNGDIGSMVEELLLLPALTGLEALNMSSCSLQTMPRSPSAHSQLTALDLSNNLLSSTESLATLQRLQSLNLSCCNLTAVPAQLSALRALTSLDLTALRPRSNGWQHLLPLVQLQSLILSSCSLTAMPAQLSVLTALTHLDLSHNDLLGSNWQHLLPLTQLRHLDLSHCHLTALPAQLSALTALTSLNLLALRPCSDGWQHLLPLVQLRALNLRNSSAKTVPDQLSVLTALTGLDLAGNKLKRGCQHLRSLTQLQDLDLSGCRLKAVPDQLSAALTCLNLHASKKLAGGWQNLQCLTLLQDLDLSWCGLVAVPQQISVLTTLTYLDLSRNIQLTGDWQHLLPLTQLRFLDLRDVELPRGQAPFALAALAALPHLRVLNNRM</sequence>
<dbReference type="InterPro" id="IPR032675">
    <property type="entry name" value="LRR_dom_sf"/>
</dbReference>
<comment type="subcellular location">
    <subcellularLocation>
        <location evidence="1">Cytoplasm</location>
        <location evidence="1">Cytoskeleton</location>
        <location evidence="1">Cilium axoneme</location>
    </subcellularLocation>
</comment>
<dbReference type="SMART" id="SM00369">
    <property type="entry name" value="LRR_TYP"/>
    <property type="match status" value="7"/>
</dbReference>
<proteinExistence type="predicted"/>
<reference evidence="4" key="1">
    <citation type="journal article" date="2019" name="Plant J.">
        <title>Chlorella vulgaris genome assembly and annotation reveals the molecular basis for metabolic acclimation to high light conditions.</title>
        <authorList>
            <person name="Cecchin M."/>
            <person name="Marcolungo L."/>
            <person name="Rossato M."/>
            <person name="Girolomoni L."/>
            <person name="Cosentino E."/>
            <person name="Cuine S."/>
            <person name="Li-Beisson Y."/>
            <person name="Delledonne M."/>
            <person name="Ballottari M."/>
        </authorList>
    </citation>
    <scope>NUCLEOTIDE SEQUENCE</scope>
    <source>
        <strain evidence="4">211/11P</strain>
    </source>
</reference>
<evidence type="ECO:0000313" key="5">
    <source>
        <dbReference type="Proteomes" id="UP001055712"/>
    </source>
</evidence>
<keyword evidence="5" id="KW-1185">Reference proteome</keyword>
<organism evidence="4 5">
    <name type="scientific">Chlorella vulgaris</name>
    <name type="common">Green alga</name>
    <dbReference type="NCBI Taxonomy" id="3077"/>
    <lineage>
        <taxon>Eukaryota</taxon>
        <taxon>Viridiplantae</taxon>
        <taxon>Chlorophyta</taxon>
        <taxon>core chlorophytes</taxon>
        <taxon>Trebouxiophyceae</taxon>
        <taxon>Chlorellales</taxon>
        <taxon>Chlorellaceae</taxon>
        <taxon>Chlorella clade</taxon>
        <taxon>Chlorella</taxon>
    </lineage>
</organism>
<dbReference type="GO" id="GO:0005930">
    <property type="term" value="C:axoneme"/>
    <property type="evidence" value="ECO:0007669"/>
    <property type="project" value="UniProtKB-SubCell"/>
</dbReference>
<dbReference type="SUPFAM" id="SSF52058">
    <property type="entry name" value="L domain-like"/>
    <property type="match status" value="2"/>
</dbReference>
<dbReference type="Gene3D" id="3.80.10.10">
    <property type="entry name" value="Ribonuclease Inhibitor"/>
    <property type="match status" value="3"/>
</dbReference>
<comment type="caution">
    <text evidence="4">The sequence shown here is derived from an EMBL/GenBank/DDBJ whole genome shotgun (WGS) entry which is preliminary data.</text>
</comment>